<evidence type="ECO:0000256" key="4">
    <source>
        <dbReference type="ARBA" id="ARBA00022729"/>
    </source>
</evidence>
<name>A0ABS8RWG5_DATST</name>
<organism evidence="13 14">
    <name type="scientific">Datura stramonium</name>
    <name type="common">Jimsonweed</name>
    <name type="synonym">Common thornapple</name>
    <dbReference type="NCBI Taxonomy" id="4076"/>
    <lineage>
        <taxon>Eukaryota</taxon>
        <taxon>Viridiplantae</taxon>
        <taxon>Streptophyta</taxon>
        <taxon>Embryophyta</taxon>
        <taxon>Tracheophyta</taxon>
        <taxon>Spermatophyta</taxon>
        <taxon>Magnoliopsida</taxon>
        <taxon>eudicotyledons</taxon>
        <taxon>Gunneridae</taxon>
        <taxon>Pentapetalae</taxon>
        <taxon>asterids</taxon>
        <taxon>lamiids</taxon>
        <taxon>Solanales</taxon>
        <taxon>Solanaceae</taxon>
        <taxon>Solanoideae</taxon>
        <taxon>Datureae</taxon>
        <taxon>Datura</taxon>
    </lineage>
</organism>
<dbReference type="CDD" id="cd11019">
    <property type="entry name" value="OsENODL1_like"/>
    <property type="match status" value="1"/>
</dbReference>
<feature type="signal peptide" evidence="11">
    <location>
        <begin position="1"/>
        <end position="31"/>
    </location>
</feature>
<dbReference type="PANTHER" id="PTHR33021:SF253">
    <property type="entry name" value="EARLY NODULIN-LIKE PROTEIN 9"/>
    <property type="match status" value="1"/>
</dbReference>
<accession>A0ABS8RWG5</accession>
<evidence type="ECO:0000313" key="13">
    <source>
        <dbReference type="EMBL" id="MCD7450952.1"/>
    </source>
</evidence>
<sequence length="221" mass="23636">MAQTTSSRSNRKVFYILGLFNSLMLLQNANCYEFKVGGSGDWSVPLDPNANNYNQWAERSRFQIGDTLSFNYPADKDSVLLVNKPDFDNCNTASPIEKYSDGHSVIKFNHSGPYYFISGVHDNCVKNQKLHVVVMADRSSNKTAASPPPSPSADDVPPSPAPSSEEAPSPPTGSVEINPTPAPSQESSPPSPPKNGASSIVMSFVGSTAAFVGSSILLGFC</sequence>
<keyword evidence="8" id="KW-0449">Lipoprotein</keyword>
<keyword evidence="4 11" id="KW-0732">Signal</keyword>
<feature type="domain" description="Phytocyanin" evidence="12">
    <location>
        <begin position="32"/>
        <end position="136"/>
    </location>
</feature>
<evidence type="ECO:0000313" key="14">
    <source>
        <dbReference type="Proteomes" id="UP000823775"/>
    </source>
</evidence>
<dbReference type="InterPro" id="IPR008972">
    <property type="entry name" value="Cupredoxin"/>
</dbReference>
<keyword evidence="3" id="KW-0336">GPI-anchor</keyword>
<keyword evidence="5" id="KW-0472">Membrane</keyword>
<evidence type="ECO:0000259" key="12">
    <source>
        <dbReference type="PROSITE" id="PS51485"/>
    </source>
</evidence>
<dbReference type="InterPro" id="IPR003245">
    <property type="entry name" value="Phytocyanin_dom"/>
</dbReference>
<evidence type="ECO:0000256" key="7">
    <source>
        <dbReference type="ARBA" id="ARBA00023180"/>
    </source>
</evidence>
<dbReference type="PANTHER" id="PTHR33021">
    <property type="entry name" value="BLUE COPPER PROTEIN"/>
    <property type="match status" value="1"/>
</dbReference>
<evidence type="ECO:0000256" key="5">
    <source>
        <dbReference type="ARBA" id="ARBA00023136"/>
    </source>
</evidence>
<feature type="region of interest" description="Disordered" evidence="10">
    <location>
        <begin position="138"/>
        <end position="199"/>
    </location>
</feature>
<comment type="subcellular location">
    <subcellularLocation>
        <location evidence="1">Cell membrane</location>
        <topology evidence="1">Lipid-anchor</topology>
        <topology evidence="1">GPI-anchor</topology>
    </subcellularLocation>
</comment>
<dbReference type="Pfam" id="PF02298">
    <property type="entry name" value="Cu_bind_like"/>
    <property type="match status" value="1"/>
</dbReference>
<dbReference type="Proteomes" id="UP000823775">
    <property type="component" value="Unassembled WGS sequence"/>
</dbReference>
<dbReference type="SUPFAM" id="SSF49503">
    <property type="entry name" value="Cupredoxins"/>
    <property type="match status" value="1"/>
</dbReference>
<proteinExistence type="inferred from homology"/>
<evidence type="ECO:0000256" key="3">
    <source>
        <dbReference type="ARBA" id="ARBA00022622"/>
    </source>
</evidence>
<comment type="similarity">
    <text evidence="9">Belongs to the early nodulin-like (ENODL) family.</text>
</comment>
<keyword evidence="2" id="KW-1003">Cell membrane</keyword>
<feature type="compositionally biased region" description="Pro residues" evidence="10">
    <location>
        <begin position="146"/>
        <end position="161"/>
    </location>
</feature>
<evidence type="ECO:0000256" key="10">
    <source>
        <dbReference type="SAM" id="MobiDB-lite"/>
    </source>
</evidence>
<evidence type="ECO:0000256" key="2">
    <source>
        <dbReference type="ARBA" id="ARBA00022475"/>
    </source>
</evidence>
<evidence type="ECO:0000256" key="11">
    <source>
        <dbReference type="SAM" id="SignalP"/>
    </source>
</evidence>
<evidence type="ECO:0000256" key="6">
    <source>
        <dbReference type="ARBA" id="ARBA00023157"/>
    </source>
</evidence>
<dbReference type="InterPro" id="IPR041846">
    <property type="entry name" value="ENL_dom"/>
</dbReference>
<feature type="chain" id="PRO_5046823771" description="Phytocyanin domain-containing protein" evidence="11">
    <location>
        <begin position="32"/>
        <end position="221"/>
    </location>
</feature>
<reference evidence="13 14" key="1">
    <citation type="journal article" date="2021" name="BMC Genomics">
        <title>Datura genome reveals duplications of psychoactive alkaloid biosynthetic genes and high mutation rate following tissue culture.</title>
        <authorList>
            <person name="Rajewski A."/>
            <person name="Carter-House D."/>
            <person name="Stajich J."/>
            <person name="Litt A."/>
        </authorList>
    </citation>
    <scope>NUCLEOTIDE SEQUENCE [LARGE SCALE GENOMIC DNA]</scope>
    <source>
        <strain evidence="13">AR-01</strain>
    </source>
</reference>
<evidence type="ECO:0000256" key="1">
    <source>
        <dbReference type="ARBA" id="ARBA00004609"/>
    </source>
</evidence>
<gene>
    <name evidence="13" type="ORF">HAX54_009100</name>
</gene>
<keyword evidence="14" id="KW-1185">Reference proteome</keyword>
<protein>
    <recommendedName>
        <fullName evidence="12">Phytocyanin domain-containing protein</fullName>
    </recommendedName>
</protein>
<evidence type="ECO:0000256" key="9">
    <source>
        <dbReference type="ARBA" id="ARBA00035011"/>
    </source>
</evidence>
<keyword evidence="6" id="KW-1015">Disulfide bond</keyword>
<dbReference type="EMBL" id="JACEIK010000149">
    <property type="protein sequence ID" value="MCD7450952.1"/>
    <property type="molecule type" value="Genomic_DNA"/>
</dbReference>
<keyword evidence="7" id="KW-0325">Glycoprotein</keyword>
<evidence type="ECO:0000256" key="8">
    <source>
        <dbReference type="ARBA" id="ARBA00023288"/>
    </source>
</evidence>
<dbReference type="InterPro" id="IPR039391">
    <property type="entry name" value="Phytocyanin-like"/>
</dbReference>
<dbReference type="PROSITE" id="PS51485">
    <property type="entry name" value="PHYTOCYANIN"/>
    <property type="match status" value="1"/>
</dbReference>
<dbReference type="Gene3D" id="2.60.40.420">
    <property type="entry name" value="Cupredoxins - blue copper proteins"/>
    <property type="match status" value="1"/>
</dbReference>
<comment type="caution">
    <text evidence="13">The sequence shown here is derived from an EMBL/GenBank/DDBJ whole genome shotgun (WGS) entry which is preliminary data.</text>
</comment>